<accession>A0A246WML7</accession>
<organism evidence="2 3">
    <name type="scientific">Herbaspirillum robiniae</name>
    <dbReference type="NCBI Taxonomy" id="2014887"/>
    <lineage>
        <taxon>Bacteria</taxon>
        <taxon>Pseudomonadati</taxon>
        <taxon>Pseudomonadota</taxon>
        <taxon>Betaproteobacteria</taxon>
        <taxon>Burkholderiales</taxon>
        <taxon>Oxalobacteraceae</taxon>
        <taxon>Herbaspirillum</taxon>
    </lineage>
</organism>
<comment type="caution">
    <text evidence="2">The sequence shown here is derived from an EMBL/GenBank/DDBJ whole genome shotgun (WGS) entry which is preliminary data.</text>
</comment>
<evidence type="ECO:0000313" key="2">
    <source>
        <dbReference type="EMBL" id="OWY27599.1"/>
    </source>
</evidence>
<dbReference type="RefSeq" id="WP_088752109.1">
    <property type="nucleotide sequence ID" value="NZ_NJGU01000010.1"/>
</dbReference>
<proteinExistence type="predicted"/>
<keyword evidence="1" id="KW-0812">Transmembrane</keyword>
<dbReference type="InterPro" id="IPR011990">
    <property type="entry name" value="TPR-like_helical_dom_sf"/>
</dbReference>
<reference evidence="2 3" key="1">
    <citation type="submission" date="2017-06" db="EMBL/GenBank/DDBJ databases">
        <title>Herbaspirillum phytohormonus sp. nov., isolated from the root nodule of Robinia pseudoacacia in lead-zinc mine.</title>
        <authorList>
            <person name="Fan M."/>
            <person name="Lin Y."/>
        </authorList>
    </citation>
    <scope>NUCLEOTIDE SEQUENCE [LARGE SCALE GENOMIC DNA]</scope>
    <source>
        <strain evidence="2 3">HZ10</strain>
    </source>
</reference>
<protein>
    <submittedName>
        <fullName evidence="2">Uncharacterized protein</fullName>
    </submittedName>
</protein>
<evidence type="ECO:0000313" key="3">
    <source>
        <dbReference type="Proteomes" id="UP000197596"/>
    </source>
</evidence>
<dbReference type="EMBL" id="NJGU01000010">
    <property type="protein sequence ID" value="OWY27599.1"/>
    <property type="molecule type" value="Genomic_DNA"/>
</dbReference>
<feature type="transmembrane region" description="Helical" evidence="1">
    <location>
        <begin position="815"/>
        <end position="835"/>
    </location>
</feature>
<keyword evidence="1" id="KW-0472">Membrane</keyword>
<dbReference type="SUPFAM" id="SSF48452">
    <property type="entry name" value="TPR-like"/>
    <property type="match status" value="1"/>
</dbReference>
<dbReference type="Proteomes" id="UP000197596">
    <property type="component" value="Unassembled WGS sequence"/>
</dbReference>
<sequence>MKNIGKTAKTARAAKAARIAWALGGFIVVGAATVVACGPDFPLQLLDNRAGTLKNTPANSFAWEAAHLVAPVGKLQADEGSTYEGQREDAPGSLRMREKGQLDDAQFAMLKAMRAQPDGEAAYAAGAGLPAAVRLYTAGAQDYRAGGDLLARAQQRFEAVLALPAAQASERAVWAAYMLGRLHAANLGAAGKDGAAERKQAIAAYEKTRALALAGAADPLGLAVASYGEQARLHLFARGEQCGWNDFSEGKDCVDGIAPADLKEAIRLYAQQAAQGSAGALSSLQAIAFWALQSGDSTAPLIDDALARRLLVAYALARMGDIVNDQKDSVYAYDAGASTSGASGFADAARGDAGVKPNPVLSSLVDALRRRALEGAPGADRVAALAYRTGRYDLAQALAQKQDTALSWWLRAKLALRSGDNDAAAQAYARALQSFPRTDGSLEPANAGLLMAEQGVFTLSRGQYVEALDQFRRAARGSTEQTGSEAYYYSSFGNYVNDMSYVAERVLTVDELKTYIDARVPASPMPAADAVAKATKKEQGPMAARYAAMSLSPPTVDDRLRQLLARRLVREGRVEEALPYFPDERDERFVDSSYDENGKESPVAWRTRAKAREYGQALDQARHAWRSTWRAEGWYRAAQIARRQGMEIMGYEQGPDYAAYGGSYPFGAGRDGSIYYDESARAPRPDTPLGRAQADLVGPYITDGERRRYADSEARPYKRFHYRDVAAGYTLKAADELPARSQAFAAVLCQGTGFVFYDAPRAAELYRRYVKEGAAVPFAVDFGQNCVEPDFAAAARFPYVQAWRGTRRWVSQHRAVAAAALLAAALAAGVGAALYRRRRKPSA</sequence>
<gene>
    <name evidence="2" type="ORF">CEJ42_18740</name>
</gene>
<dbReference type="Gene3D" id="1.25.40.10">
    <property type="entry name" value="Tetratricopeptide repeat domain"/>
    <property type="match status" value="1"/>
</dbReference>
<evidence type="ECO:0000256" key="1">
    <source>
        <dbReference type="SAM" id="Phobius"/>
    </source>
</evidence>
<name>A0A246WML7_9BURK</name>
<dbReference type="AlphaFoldDB" id="A0A246WML7"/>
<keyword evidence="1" id="KW-1133">Transmembrane helix</keyword>